<dbReference type="EMBL" id="WTYM01000057">
    <property type="protein sequence ID" value="MXO60753.1"/>
    <property type="molecule type" value="Genomic_DNA"/>
</dbReference>
<proteinExistence type="predicted"/>
<sequence>MATKSADMKRMGKGAGSAPVSAHPAFPAIVALWFAALLGLGSLILPVVLLERLTVTTGIASLVPSAAPPLGFSTRATLALAAAVIGALMGITLARKVAQSHALRPSERFGDEEPARRPISAHDELGEEGLGKSDEGGFGKARPRTPVVQKRRALAIADEGTRSEYLLSVSLPGHGGHDDDSADAPDDDALELGDFAGPGDEAGEQDFAMTGGSFDEPEDIFDEEEVDFAAPGERQEFRPAAPAAAGTPAVADPLAGFDDEPDAEEEEVEAADALPFSAPSLRRKAPVLELSTEEDDHVEDDMPDFSMLQRREFAPEPAAAPVPQTFEAAPKLSVVEPLAAALDPGVDDRSLDDLGLVQLAARLGASLERRRAQRVPQGYAVPAPCPIFTEKTEDFCAAAADEAALARADFFGGKKTAHHDNFDEPEFGPEPTTNPFAARATMQRALAAPEREPEPEPEPEPSRLSSFRYDDEARSEDDEDGSDSEEEYSSLLEMKNPFQRQQPEFVRIEEPELGDGDFEATVTFPARKPVAEAEEAPAGEAARPFDPPPGVKPKGAPRNHDDAERELRAALETLQRMSGAA</sequence>
<comment type="caution">
    <text evidence="3">The sequence shown here is derived from an EMBL/GenBank/DDBJ whole genome shotgun (WGS) entry which is preliminary data.</text>
</comment>
<feature type="compositionally biased region" description="Acidic residues" evidence="1">
    <location>
        <begin position="257"/>
        <end position="266"/>
    </location>
</feature>
<feature type="region of interest" description="Disordered" evidence="1">
    <location>
        <begin position="102"/>
        <end position="145"/>
    </location>
</feature>
<name>A0A6I4SY43_9SPHN</name>
<keyword evidence="2" id="KW-0812">Transmembrane</keyword>
<feature type="transmembrane region" description="Helical" evidence="2">
    <location>
        <begin position="21"/>
        <end position="50"/>
    </location>
</feature>
<feature type="compositionally biased region" description="Acidic residues" evidence="1">
    <location>
        <begin position="473"/>
        <end position="488"/>
    </location>
</feature>
<keyword evidence="2" id="KW-0472">Membrane</keyword>
<dbReference type="OrthoDB" id="7505157at2"/>
<organism evidence="3 4">
    <name type="scientific">Croceibacterium salegens</name>
    <dbReference type="NCBI Taxonomy" id="1737568"/>
    <lineage>
        <taxon>Bacteria</taxon>
        <taxon>Pseudomonadati</taxon>
        <taxon>Pseudomonadota</taxon>
        <taxon>Alphaproteobacteria</taxon>
        <taxon>Sphingomonadales</taxon>
        <taxon>Erythrobacteraceae</taxon>
        <taxon>Croceibacterium</taxon>
    </lineage>
</organism>
<gene>
    <name evidence="3" type="ORF">GRI89_14515</name>
</gene>
<dbReference type="Proteomes" id="UP000433652">
    <property type="component" value="Unassembled WGS sequence"/>
</dbReference>
<keyword evidence="4" id="KW-1185">Reference proteome</keyword>
<feature type="compositionally biased region" description="Low complexity" evidence="1">
    <location>
        <begin position="239"/>
        <end position="255"/>
    </location>
</feature>
<feature type="region of interest" description="Disordered" evidence="1">
    <location>
        <begin position="168"/>
        <end position="218"/>
    </location>
</feature>
<evidence type="ECO:0000256" key="2">
    <source>
        <dbReference type="SAM" id="Phobius"/>
    </source>
</evidence>
<reference evidence="3 4" key="1">
    <citation type="submission" date="2019-12" db="EMBL/GenBank/DDBJ databases">
        <title>Genomic-based taxomic classification of the family Erythrobacteraceae.</title>
        <authorList>
            <person name="Xu L."/>
        </authorList>
    </citation>
    <scope>NUCLEOTIDE SEQUENCE [LARGE SCALE GENOMIC DNA]</scope>
    <source>
        <strain evidence="3 4">MCCC 1K01500</strain>
    </source>
</reference>
<feature type="transmembrane region" description="Helical" evidence="2">
    <location>
        <begin position="70"/>
        <end position="94"/>
    </location>
</feature>
<evidence type="ECO:0000256" key="1">
    <source>
        <dbReference type="SAM" id="MobiDB-lite"/>
    </source>
</evidence>
<feature type="compositionally biased region" description="Basic and acidic residues" evidence="1">
    <location>
        <begin position="104"/>
        <end position="137"/>
    </location>
</feature>
<accession>A0A6I4SY43</accession>
<evidence type="ECO:0000313" key="3">
    <source>
        <dbReference type="EMBL" id="MXO60753.1"/>
    </source>
</evidence>
<dbReference type="AlphaFoldDB" id="A0A6I4SY43"/>
<keyword evidence="2" id="KW-1133">Transmembrane helix</keyword>
<feature type="compositionally biased region" description="Acidic residues" evidence="1">
    <location>
        <begin position="180"/>
        <end position="191"/>
    </location>
</feature>
<feature type="compositionally biased region" description="Low complexity" evidence="1">
    <location>
        <begin position="437"/>
        <end position="448"/>
    </location>
</feature>
<protein>
    <submittedName>
        <fullName evidence="3">Uncharacterized protein</fullName>
    </submittedName>
</protein>
<evidence type="ECO:0000313" key="4">
    <source>
        <dbReference type="Proteomes" id="UP000433652"/>
    </source>
</evidence>
<feature type="region of interest" description="Disordered" evidence="1">
    <location>
        <begin position="231"/>
        <end position="266"/>
    </location>
</feature>
<feature type="region of interest" description="Disordered" evidence="1">
    <location>
        <begin position="417"/>
        <end position="565"/>
    </location>
</feature>